<feature type="transmembrane region" description="Helical" evidence="1">
    <location>
        <begin position="164"/>
        <end position="187"/>
    </location>
</feature>
<evidence type="ECO:0000256" key="1">
    <source>
        <dbReference type="SAM" id="Phobius"/>
    </source>
</evidence>
<reference evidence="2 3" key="1">
    <citation type="submission" date="2020-11" db="EMBL/GenBank/DDBJ databases">
        <title>Winogradskyella marina sp. nov., isolated from marine sediment.</title>
        <authorList>
            <person name="Bo J."/>
            <person name="Wang S."/>
            <person name="Song X."/>
            <person name="Du Z."/>
        </authorList>
    </citation>
    <scope>NUCLEOTIDE SEQUENCE [LARGE SCALE GENOMIC DNA]</scope>
    <source>
        <strain evidence="2 3">F6397</strain>
    </source>
</reference>
<organism evidence="2 3">
    <name type="scientific">Winogradskyella marina</name>
    <dbReference type="NCBI Taxonomy" id="2785530"/>
    <lineage>
        <taxon>Bacteria</taxon>
        <taxon>Pseudomonadati</taxon>
        <taxon>Bacteroidota</taxon>
        <taxon>Flavobacteriia</taxon>
        <taxon>Flavobacteriales</taxon>
        <taxon>Flavobacteriaceae</taxon>
        <taxon>Winogradskyella</taxon>
    </lineage>
</organism>
<dbReference type="EMBL" id="JADOET010000011">
    <property type="protein sequence ID" value="MBF8150766.1"/>
    <property type="molecule type" value="Genomic_DNA"/>
</dbReference>
<dbReference type="PIRSF" id="PIRSF026166">
    <property type="entry name" value="UCP026166"/>
    <property type="match status" value="1"/>
</dbReference>
<dbReference type="InterPro" id="IPR016833">
    <property type="entry name" value="Put_Na-Bile_cotransptr"/>
</dbReference>
<keyword evidence="3" id="KW-1185">Reference proteome</keyword>
<evidence type="ECO:0000313" key="2">
    <source>
        <dbReference type="EMBL" id="MBF8150766.1"/>
    </source>
</evidence>
<keyword evidence="1" id="KW-0472">Membrane</keyword>
<feature type="transmembrane region" description="Helical" evidence="1">
    <location>
        <begin position="230"/>
        <end position="252"/>
    </location>
</feature>
<feature type="transmembrane region" description="Helical" evidence="1">
    <location>
        <begin position="199"/>
        <end position="218"/>
    </location>
</feature>
<keyword evidence="1" id="KW-1133">Transmembrane helix</keyword>
<proteinExistence type="predicted"/>
<feature type="transmembrane region" description="Helical" evidence="1">
    <location>
        <begin position="32"/>
        <end position="51"/>
    </location>
</feature>
<gene>
    <name evidence="2" type="ORF">ITJ86_12715</name>
</gene>
<feature type="transmembrane region" description="Helical" evidence="1">
    <location>
        <begin position="129"/>
        <end position="152"/>
    </location>
</feature>
<name>A0ABS0EKW0_9FLAO</name>
<dbReference type="InterPro" id="IPR038770">
    <property type="entry name" value="Na+/solute_symporter_sf"/>
</dbReference>
<evidence type="ECO:0000313" key="3">
    <source>
        <dbReference type="Proteomes" id="UP000611215"/>
    </source>
</evidence>
<dbReference type="Pfam" id="PF13593">
    <property type="entry name" value="SBF_like"/>
    <property type="match status" value="1"/>
</dbReference>
<comment type="caution">
    <text evidence="2">The sequence shown here is derived from an EMBL/GenBank/DDBJ whole genome shotgun (WGS) entry which is preliminary data.</text>
</comment>
<accession>A0ABS0EKW0</accession>
<feature type="transmembrane region" description="Helical" evidence="1">
    <location>
        <begin position="67"/>
        <end position="86"/>
    </location>
</feature>
<keyword evidence="1" id="KW-0812">Transmembrane</keyword>
<protein>
    <submittedName>
        <fullName evidence="2">Bile acid:sodium symporter</fullName>
    </submittedName>
</protein>
<dbReference type="Proteomes" id="UP000611215">
    <property type="component" value="Unassembled WGS sequence"/>
</dbReference>
<dbReference type="RefSeq" id="WP_195872023.1">
    <property type="nucleotide sequence ID" value="NZ_JADOET010000011.1"/>
</dbReference>
<feature type="transmembrane region" description="Helical" evidence="1">
    <location>
        <begin position="291"/>
        <end position="313"/>
    </location>
</feature>
<dbReference type="PANTHER" id="PTHR18640">
    <property type="entry name" value="SOLUTE CARRIER FAMILY 10 MEMBER 7"/>
    <property type="match status" value="1"/>
</dbReference>
<feature type="transmembrane region" description="Helical" evidence="1">
    <location>
        <begin position="7"/>
        <end position="26"/>
    </location>
</feature>
<feature type="transmembrane region" description="Helical" evidence="1">
    <location>
        <begin position="98"/>
        <end position="122"/>
    </location>
</feature>
<sequence length="321" mass="35866">MNIKIDKFVLSIIVVILIAYFFPEWGIPESKIPIDTISAIGISMIFFFYGLKLNPTQLKSGLKNWKLHLLVQGATFLMFPLLVLLFRPLIQNQEQETIWLAFFFLAALPSTVSSSVVMVAMAKGNIPAAIFNASISGIIGIAITPLWMGLFVDPAQTNFDFTEIYIKLIVQIILPVIIGLFLQRYFGEFARKHSSKLTLFDKSIILLIIYKSFAASFYNDIFTAVSLVDLLLIFVGVLLLFIVAFLGTGFISKKLKLSREDKITAQFCGTKKSLVHGTVFSKILFGNMATLGIILLPIMVFHATQILIISVIASKELNRQK</sequence>
<dbReference type="PANTHER" id="PTHR18640:SF5">
    <property type="entry name" value="SODIUM_BILE ACID COTRANSPORTER 7"/>
    <property type="match status" value="1"/>
</dbReference>
<dbReference type="Gene3D" id="1.20.1530.20">
    <property type="match status" value="1"/>
</dbReference>